<keyword evidence="1" id="KW-0732">Signal</keyword>
<gene>
    <name evidence="2" type="ORF">MKW35_07670</name>
</gene>
<dbReference type="Proteomes" id="UP001156141">
    <property type="component" value="Unassembled WGS sequence"/>
</dbReference>
<evidence type="ECO:0000313" key="3">
    <source>
        <dbReference type="Proteomes" id="UP001156141"/>
    </source>
</evidence>
<feature type="signal peptide" evidence="1">
    <location>
        <begin position="1"/>
        <end position="20"/>
    </location>
</feature>
<reference evidence="2" key="1">
    <citation type="submission" date="2022-02" db="EMBL/GenBank/DDBJ databases">
        <title>Aestuariibaculum sp., a marine bacterium isolated from sediment in Guangxi.</title>
        <authorList>
            <person name="Ying J."/>
        </authorList>
    </citation>
    <scope>NUCLEOTIDE SEQUENCE</scope>
    <source>
        <strain evidence="2">L182</strain>
    </source>
</reference>
<accession>A0ABS9RHS2</accession>
<organism evidence="2 3">
    <name type="scientific">Aestuariibaculum lutulentum</name>
    <dbReference type="NCBI Taxonomy" id="2920935"/>
    <lineage>
        <taxon>Bacteria</taxon>
        <taxon>Pseudomonadati</taxon>
        <taxon>Bacteroidota</taxon>
        <taxon>Flavobacteriia</taxon>
        <taxon>Flavobacteriales</taxon>
        <taxon>Flavobacteriaceae</taxon>
    </lineage>
</organism>
<evidence type="ECO:0000313" key="2">
    <source>
        <dbReference type="EMBL" id="MCH4552493.1"/>
    </source>
</evidence>
<comment type="caution">
    <text evidence="2">The sequence shown here is derived from an EMBL/GenBank/DDBJ whole genome shotgun (WGS) entry which is preliminary data.</text>
</comment>
<name>A0ABS9RHS2_9FLAO</name>
<dbReference type="EMBL" id="JAKVQD010000002">
    <property type="protein sequence ID" value="MCH4552493.1"/>
    <property type="molecule type" value="Genomic_DNA"/>
</dbReference>
<keyword evidence="3" id="KW-1185">Reference proteome</keyword>
<evidence type="ECO:0000256" key="1">
    <source>
        <dbReference type="SAM" id="SignalP"/>
    </source>
</evidence>
<protein>
    <submittedName>
        <fullName evidence="2">Uncharacterized protein</fullName>
    </submittedName>
</protein>
<sequence length="200" mass="22433">MKKKFVALVLLILTSSLYYNCDGNHASQAKSLYNFKISLDSWKNLKESNNDSYSYTVSSRSVFGSGTNTTITVLDGKVTSRVYESYTLYNENTGHYLGFDNRIILEAFSEEKTTLGTHTSGAPALTIDELYNTCLNDYLSVDAQDNHITFNYDSNNIIENCYYVPDGCMDDCAVGVSLSNFEWLNDDPIIIANQEGETFN</sequence>
<feature type="chain" id="PRO_5046662249" evidence="1">
    <location>
        <begin position="21"/>
        <end position="200"/>
    </location>
</feature>
<dbReference type="RefSeq" id="WP_240572830.1">
    <property type="nucleotide sequence ID" value="NZ_CP136709.1"/>
</dbReference>
<proteinExistence type="predicted"/>